<keyword evidence="1" id="KW-1133">Transmembrane helix</keyword>
<feature type="transmembrane region" description="Helical" evidence="1">
    <location>
        <begin position="245"/>
        <end position="267"/>
    </location>
</feature>
<proteinExistence type="predicted"/>
<dbReference type="AlphaFoldDB" id="T1J8J2"/>
<sequence>MRNVFKDLLSPPRQRFQLYLLIIHVINILIINLTGFIVRDFWLTHIKDDEMDIDYVEESILTFQMCGSALEIYSISHRKDISFNPIIYSAVSFCLSLYWQSLNLNAKGTANYYLERVVICGDKFSSIFLIISSQLIAGHFAWLYDCILRSFEGIKVTNDTCHPDLNFLYSVKTTLMQSSVQFVDSLNIHLAADYFLCRNIVWKAGLETLLGCINSALTGGFSNPNMATVVHYECFGVNDNGIKHFVTFIIHYWFGSLFGSVMAHHFYHTFIDT</sequence>
<dbReference type="EMBL" id="JH431954">
    <property type="status" value="NOT_ANNOTATED_CDS"/>
    <property type="molecule type" value="Genomic_DNA"/>
</dbReference>
<evidence type="ECO:0000313" key="2">
    <source>
        <dbReference type="EnsemblMetazoa" id="SMAR010024-PA"/>
    </source>
</evidence>
<keyword evidence="1" id="KW-0472">Membrane</keyword>
<evidence type="ECO:0000313" key="3">
    <source>
        <dbReference type="Proteomes" id="UP000014500"/>
    </source>
</evidence>
<keyword evidence="1" id="KW-0812">Transmembrane</keyword>
<evidence type="ECO:0008006" key="4">
    <source>
        <dbReference type="Google" id="ProtNLM"/>
    </source>
</evidence>
<organism evidence="2 3">
    <name type="scientific">Strigamia maritima</name>
    <name type="common">European centipede</name>
    <name type="synonym">Geophilus maritimus</name>
    <dbReference type="NCBI Taxonomy" id="126957"/>
    <lineage>
        <taxon>Eukaryota</taxon>
        <taxon>Metazoa</taxon>
        <taxon>Ecdysozoa</taxon>
        <taxon>Arthropoda</taxon>
        <taxon>Myriapoda</taxon>
        <taxon>Chilopoda</taxon>
        <taxon>Pleurostigmophora</taxon>
        <taxon>Geophilomorpha</taxon>
        <taxon>Linotaeniidae</taxon>
        <taxon>Strigamia</taxon>
    </lineage>
</organism>
<feature type="transmembrane region" description="Helical" evidence="1">
    <location>
        <begin position="124"/>
        <end position="144"/>
    </location>
</feature>
<protein>
    <recommendedName>
        <fullName evidence="4">Aquaporin</fullName>
    </recommendedName>
</protein>
<dbReference type="Proteomes" id="UP000014500">
    <property type="component" value="Unassembled WGS sequence"/>
</dbReference>
<reference evidence="3" key="1">
    <citation type="submission" date="2011-05" db="EMBL/GenBank/DDBJ databases">
        <authorList>
            <person name="Richards S.R."/>
            <person name="Qu J."/>
            <person name="Jiang H."/>
            <person name="Jhangiani S.N."/>
            <person name="Agravi P."/>
            <person name="Goodspeed R."/>
            <person name="Gross S."/>
            <person name="Mandapat C."/>
            <person name="Jackson L."/>
            <person name="Mathew T."/>
            <person name="Pu L."/>
            <person name="Thornton R."/>
            <person name="Saada N."/>
            <person name="Wilczek-Boney K.B."/>
            <person name="Lee S."/>
            <person name="Kovar C."/>
            <person name="Wu Y."/>
            <person name="Scherer S.E."/>
            <person name="Worley K.C."/>
            <person name="Muzny D.M."/>
            <person name="Gibbs R."/>
        </authorList>
    </citation>
    <scope>NUCLEOTIDE SEQUENCE</scope>
    <source>
        <strain evidence="3">Brora</strain>
    </source>
</reference>
<feature type="transmembrane region" description="Helical" evidence="1">
    <location>
        <begin position="16"/>
        <end position="38"/>
    </location>
</feature>
<evidence type="ECO:0000256" key="1">
    <source>
        <dbReference type="SAM" id="Phobius"/>
    </source>
</evidence>
<dbReference type="EnsemblMetazoa" id="SMAR010024-RA">
    <property type="protein sequence ID" value="SMAR010024-PA"/>
    <property type="gene ID" value="SMAR010024"/>
</dbReference>
<accession>T1J8J2</accession>
<dbReference type="HOGENOM" id="CLU_1020545_0_0_1"/>
<keyword evidence="3" id="KW-1185">Reference proteome</keyword>
<reference evidence="2" key="2">
    <citation type="submission" date="2015-02" db="UniProtKB">
        <authorList>
            <consortium name="EnsemblMetazoa"/>
        </authorList>
    </citation>
    <scope>IDENTIFICATION</scope>
</reference>
<feature type="transmembrane region" description="Helical" evidence="1">
    <location>
        <begin position="86"/>
        <end position="104"/>
    </location>
</feature>
<name>T1J8J2_STRMM</name>